<dbReference type="Proteomes" id="UP000078546">
    <property type="component" value="Unassembled WGS sequence"/>
</dbReference>
<name>A0A1A8WIV2_PLAOA</name>
<dbReference type="AlphaFoldDB" id="A0A1A8WIV2"/>
<gene>
    <name evidence="2" type="ORF">POVCU1_075140</name>
    <name evidence="1" type="ORF">POVCU2_0077040</name>
</gene>
<evidence type="ECO:0000313" key="4">
    <source>
        <dbReference type="Proteomes" id="UP000078560"/>
    </source>
</evidence>
<dbReference type="EMBL" id="FLQV01003259">
    <property type="protein sequence ID" value="SBT02285.1"/>
    <property type="molecule type" value="Genomic_DNA"/>
</dbReference>
<dbReference type="Proteomes" id="UP000078560">
    <property type="component" value="Unassembled WGS sequence"/>
</dbReference>
<accession>A0A1A8WIV2</accession>
<evidence type="ECO:0000313" key="1">
    <source>
        <dbReference type="EMBL" id="SBS92858.1"/>
    </source>
</evidence>
<proteinExistence type="predicted"/>
<reference evidence="3 4" key="1">
    <citation type="submission" date="2016-05" db="EMBL/GenBank/DDBJ databases">
        <authorList>
            <person name="Naeem Raeece"/>
        </authorList>
    </citation>
    <scope>NUCLEOTIDE SEQUENCE [LARGE SCALE GENOMIC DNA]</scope>
</reference>
<reference evidence="1" key="2">
    <citation type="submission" date="2016-05" db="EMBL/GenBank/DDBJ databases">
        <authorList>
            <person name="Lavstsen T."/>
            <person name="Jespersen J.S."/>
        </authorList>
    </citation>
    <scope>NUCLEOTIDE SEQUENCE [LARGE SCALE GENOMIC DNA]</scope>
</reference>
<dbReference type="EMBL" id="FLQU01001401">
    <property type="protein sequence ID" value="SBS92858.1"/>
    <property type="molecule type" value="Genomic_DNA"/>
</dbReference>
<organism evidence="1 4">
    <name type="scientific">Plasmodium ovale curtisi</name>
    <dbReference type="NCBI Taxonomy" id="864141"/>
    <lineage>
        <taxon>Eukaryota</taxon>
        <taxon>Sar</taxon>
        <taxon>Alveolata</taxon>
        <taxon>Apicomplexa</taxon>
        <taxon>Aconoidasida</taxon>
        <taxon>Haemosporida</taxon>
        <taxon>Plasmodiidae</taxon>
        <taxon>Plasmodium</taxon>
        <taxon>Plasmodium (Plasmodium)</taxon>
    </lineage>
</organism>
<evidence type="ECO:0000313" key="2">
    <source>
        <dbReference type="EMBL" id="SBT02285.1"/>
    </source>
</evidence>
<sequence>MEPNTKLLDNKDKRCRDFQYLIFDIKQIILSLKKDEIGKAHIWKEQIVDFHNNYITRFPFICNKIHIIDKYDMKMLDDFCEDSAFIKVNLNDIKNSIYCKNIVNHILSRKDNLTNIRKIHERKKNFTKFGDNCSTEFLDNIFSSLVCTPNVEAIVDSVSFPIWGVFACSSFLYKYTPLRPMLQSYFQNKWNVPINQDDNSTEHILSNISNSNDIYSENIQYNVSYQTLQR</sequence>
<evidence type="ECO:0000313" key="3">
    <source>
        <dbReference type="Proteomes" id="UP000078546"/>
    </source>
</evidence>
<protein>
    <submittedName>
        <fullName evidence="1">PIR Superfamily Protein</fullName>
    </submittedName>
</protein>